<gene>
    <name evidence="1" type="ORF">PEGY_LOCUS5874</name>
</gene>
<evidence type="ECO:0000313" key="1">
    <source>
        <dbReference type="EMBL" id="CAG8899762.1"/>
    </source>
</evidence>
<keyword evidence="2" id="KW-1185">Reference proteome</keyword>
<reference evidence="1" key="1">
    <citation type="submission" date="2021-07" db="EMBL/GenBank/DDBJ databases">
        <authorList>
            <person name="Branca A.L. A."/>
        </authorList>
    </citation>
    <scope>NUCLEOTIDE SEQUENCE</scope>
</reference>
<sequence length="179" mass="20604">MTYTSLPGLPFELWQSIALHLSNANIKSYRLACSQFNSAALLRIDRVFLSANPLNIEVFGGIASHDKFCHGVTEIIWDEARLPTGSQRTCGIDEGHELLSNEDEPGNTREWARNYGSMFQEEIVERHQPEEEDWCPRWFKQACNENIDHLRRRKSSDVDWPDHVARGEQLLAQPPPREC</sequence>
<evidence type="ECO:0000313" key="2">
    <source>
        <dbReference type="Proteomes" id="UP001154252"/>
    </source>
</evidence>
<organism evidence="1 2">
    <name type="scientific">Penicillium egyptiacum</name>
    <dbReference type="NCBI Taxonomy" id="1303716"/>
    <lineage>
        <taxon>Eukaryota</taxon>
        <taxon>Fungi</taxon>
        <taxon>Dikarya</taxon>
        <taxon>Ascomycota</taxon>
        <taxon>Pezizomycotina</taxon>
        <taxon>Eurotiomycetes</taxon>
        <taxon>Eurotiomycetidae</taxon>
        <taxon>Eurotiales</taxon>
        <taxon>Aspergillaceae</taxon>
        <taxon>Penicillium</taxon>
    </lineage>
</organism>
<name>A0A9W4KCY5_9EURO</name>
<dbReference type="AlphaFoldDB" id="A0A9W4KCY5"/>
<evidence type="ECO:0008006" key="3">
    <source>
        <dbReference type="Google" id="ProtNLM"/>
    </source>
</evidence>
<dbReference type="OrthoDB" id="5422579at2759"/>
<proteinExistence type="predicted"/>
<protein>
    <recommendedName>
        <fullName evidence="3">F-box domain-containing protein</fullName>
    </recommendedName>
</protein>
<accession>A0A9W4KCY5</accession>
<comment type="caution">
    <text evidence="1">The sequence shown here is derived from an EMBL/GenBank/DDBJ whole genome shotgun (WGS) entry which is preliminary data.</text>
</comment>
<dbReference type="EMBL" id="CAJVRC010000866">
    <property type="protein sequence ID" value="CAG8899762.1"/>
    <property type="molecule type" value="Genomic_DNA"/>
</dbReference>
<dbReference type="Proteomes" id="UP001154252">
    <property type="component" value="Unassembled WGS sequence"/>
</dbReference>